<dbReference type="OrthoDB" id="9780674at2"/>
<dbReference type="Pfam" id="PF06089">
    <property type="entry name" value="Asparaginase_II"/>
    <property type="match status" value="1"/>
</dbReference>
<sequence length="317" mass="32303">MAELAVVTRSGFVESRHFGTLVGLASDGSVAVSLGTPEEPILPRSSTKPWQAAGCRAAGLVLSPAATALSAGSHTGEDRHVAVARAILADAGLSEEDLQCVADWPEDEETRLRLIRAGEGPSRVRMNCSGKHAAMLACSVVNGWSTEDYLSPDHPVQKEIRARLEEAAGPVTHVAVDGCGAPLFSTTVLGLARATRSLVLAPAGSPERAVADAMRAEPEYVGGAGHQNTDFMRLVPGTVCKGGAEGVLMAAAATGQAVAMKVIDGNPRATTVLALAVLGALGVDVSLADTLAHVPVLGGGHPVGEVVAGPEVLRALA</sequence>
<protein>
    <submittedName>
        <fullName evidence="1">Asparaginase</fullName>
    </submittedName>
</protein>
<proteinExistence type="predicted"/>
<comment type="caution">
    <text evidence="1">The sequence shown here is derived from an EMBL/GenBank/DDBJ whole genome shotgun (WGS) entry which is preliminary data.</text>
</comment>
<dbReference type="PANTHER" id="PTHR42110:SF1">
    <property type="entry name" value="L-ASPARAGINASE, PUTATIVE (AFU_ORTHOLOGUE AFUA_3G11890)-RELATED"/>
    <property type="match status" value="1"/>
</dbReference>
<dbReference type="AlphaFoldDB" id="A0A4R7V775"/>
<reference evidence="1 2" key="1">
    <citation type="submission" date="2019-03" db="EMBL/GenBank/DDBJ databases">
        <title>Genomic Encyclopedia of Archaeal and Bacterial Type Strains, Phase II (KMG-II): from individual species to whole genera.</title>
        <authorList>
            <person name="Goeker M."/>
        </authorList>
    </citation>
    <scope>NUCLEOTIDE SEQUENCE [LARGE SCALE GENOMIC DNA]</scope>
    <source>
        <strain evidence="1 2">DSM 45499</strain>
    </source>
</reference>
<name>A0A4R7V775_9PSEU</name>
<evidence type="ECO:0000313" key="1">
    <source>
        <dbReference type="EMBL" id="TDV44804.1"/>
    </source>
</evidence>
<dbReference type="RefSeq" id="WP_133906391.1">
    <property type="nucleotide sequence ID" value="NZ_SOCP01000013.1"/>
</dbReference>
<gene>
    <name evidence="1" type="ORF">CLV71_11362</name>
</gene>
<dbReference type="EMBL" id="SOCP01000013">
    <property type="protein sequence ID" value="TDV44804.1"/>
    <property type="molecule type" value="Genomic_DNA"/>
</dbReference>
<evidence type="ECO:0000313" key="2">
    <source>
        <dbReference type="Proteomes" id="UP000294927"/>
    </source>
</evidence>
<organism evidence="1 2">
    <name type="scientific">Actinophytocola oryzae</name>
    <dbReference type="NCBI Taxonomy" id="502181"/>
    <lineage>
        <taxon>Bacteria</taxon>
        <taxon>Bacillati</taxon>
        <taxon>Actinomycetota</taxon>
        <taxon>Actinomycetes</taxon>
        <taxon>Pseudonocardiales</taxon>
        <taxon>Pseudonocardiaceae</taxon>
    </lineage>
</organism>
<dbReference type="PANTHER" id="PTHR42110">
    <property type="entry name" value="L-ASPARAGINASE, PUTATIVE (AFU_ORTHOLOGUE AFUA_3G11890)-RELATED"/>
    <property type="match status" value="1"/>
</dbReference>
<dbReference type="InterPro" id="IPR010349">
    <property type="entry name" value="Asparaginase_II"/>
</dbReference>
<accession>A0A4R7V775</accession>
<dbReference type="Proteomes" id="UP000294927">
    <property type="component" value="Unassembled WGS sequence"/>
</dbReference>
<keyword evidence="2" id="KW-1185">Reference proteome</keyword>